<evidence type="ECO:0000313" key="8">
    <source>
        <dbReference type="EMBL" id="OJJ26695.1"/>
    </source>
</evidence>
<dbReference type="Proteomes" id="UP000183940">
    <property type="component" value="Unassembled WGS sequence"/>
</dbReference>
<keyword evidence="3 6" id="KW-0133">Cell shape</keyword>
<sequence length="156" mass="17472">MKAIIPILTLIILGAHGIQPIPTFAQNPTLEEQTQTLKNSSQRWIEVNVATQRLTAWEGSIPIYSVIISTGKAYHETPRGSFAIQSKHELARMRGDGYDLPDVPYTMYYSGHYAIHGAYWHNQFGIPVSHGCVNVAVDHAQWLFNWTTLGTPVIVK</sequence>
<dbReference type="CDD" id="cd16913">
    <property type="entry name" value="YkuD_like"/>
    <property type="match status" value="1"/>
</dbReference>
<dbReference type="InterPro" id="IPR050979">
    <property type="entry name" value="LD-transpeptidase"/>
</dbReference>
<dbReference type="Gene3D" id="2.40.440.10">
    <property type="entry name" value="L,D-transpeptidase catalytic domain-like"/>
    <property type="match status" value="1"/>
</dbReference>
<dbReference type="UniPathway" id="UPA00219"/>
<proteinExistence type="predicted"/>
<comment type="caution">
    <text evidence="8">The sequence shown here is derived from an EMBL/GenBank/DDBJ whole genome shotgun (WGS) entry which is preliminary data.</text>
</comment>
<gene>
    <name evidence="8" type="ORF">BI308_04795</name>
</gene>
<dbReference type="PANTHER" id="PTHR30582">
    <property type="entry name" value="L,D-TRANSPEPTIDASE"/>
    <property type="match status" value="1"/>
</dbReference>
<evidence type="ECO:0000313" key="9">
    <source>
        <dbReference type="Proteomes" id="UP000183940"/>
    </source>
</evidence>
<organism evidence="8 9">
    <name type="scientific">Roseofilum reptotaenium AO1-A</name>
    <dbReference type="NCBI Taxonomy" id="1925591"/>
    <lineage>
        <taxon>Bacteria</taxon>
        <taxon>Bacillati</taxon>
        <taxon>Cyanobacteriota</taxon>
        <taxon>Cyanophyceae</taxon>
        <taxon>Desertifilales</taxon>
        <taxon>Desertifilaceae</taxon>
        <taxon>Roseofilum</taxon>
    </lineage>
</organism>
<feature type="active site" description="Proton donor/acceptor" evidence="6">
    <location>
        <position position="116"/>
    </location>
</feature>
<dbReference type="AlphaFoldDB" id="A0A1L9QVH0"/>
<evidence type="ECO:0000256" key="2">
    <source>
        <dbReference type="ARBA" id="ARBA00022679"/>
    </source>
</evidence>
<keyword evidence="5 6" id="KW-0961">Cell wall biogenesis/degradation</keyword>
<evidence type="ECO:0000256" key="4">
    <source>
        <dbReference type="ARBA" id="ARBA00022984"/>
    </source>
</evidence>
<dbReference type="GO" id="GO:0005576">
    <property type="term" value="C:extracellular region"/>
    <property type="evidence" value="ECO:0007669"/>
    <property type="project" value="TreeGrafter"/>
</dbReference>
<dbReference type="PANTHER" id="PTHR30582:SF2">
    <property type="entry name" value="L,D-TRANSPEPTIDASE YCIB-RELATED"/>
    <property type="match status" value="1"/>
</dbReference>
<dbReference type="EMBL" id="MLAW01000005">
    <property type="protein sequence ID" value="OJJ26695.1"/>
    <property type="molecule type" value="Genomic_DNA"/>
</dbReference>
<feature type="active site" description="Nucleophile" evidence="6">
    <location>
        <position position="132"/>
    </location>
</feature>
<dbReference type="GO" id="GO:0016740">
    <property type="term" value="F:transferase activity"/>
    <property type="evidence" value="ECO:0007669"/>
    <property type="project" value="UniProtKB-KW"/>
</dbReference>
<dbReference type="InterPro" id="IPR038063">
    <property type="entry name" value="Transpep_catalytic_dom"/>
</dbReference>
<dbReference type="STRING" id="1925591.BI308_04795"/>
<dbReference type="Pfam" id="PF03734">
    <property type="entry name" value="YkuD"/>
    <property type="match status" value="1"/>
</dbReference>
<protein>
    <recommendedName>
        <fullName evidence="7">L,D-TPase catalytic domain-containing protein</fullName>
    </recommendedName>
</protein>
<evidence type="ECO:0000256" key="3">
    <source>
        <dbReference type="ARBA" id="ARBA00022960"/>
    </source>
</evidence>
<evidence type="ECO:0000256" key="1">
    <source>
        <dbReference type="ARBA" id="ARBA00004752"/>
    </source>
</evidence>
<keyword evidence="9" id="KW-1185">Reference proteome</keyword>
<accession>A0A1L9QVH0</accession>
<dbReference type="InterPro" id="IPR005490">
    <property type="entry name" value="LD_TPept_cat_dom"/>
</dbReference>
<keyword evidence="2" id="KW-0808">Transferase</keyword>
<dbReference type="GO" id="GO:0018104">
    <property type="term" value="P:peptidoglycan-protein cross-linking"/>
    <property type="evidence" value="ECO:0007669"/>
    <property type="project" value="TreeGrafter"/>
</dbReference>
<dbReference type="SUPFAM" id="SSF141523">
    <property type="entry name" value="L,D-transpeptidase catalytic domain-like"/>
    <property type="match status" value="1"/>
</dbReference>
<evidence type="ECO:0000256" key="6">
    <source>
        <dbReference type="PROSITE-ProRule" id="PRU01373"/>
    </source>
</evidence>
<keyword evidence="4 6" id="KW-0573">Peptidoglycan synthesis</keyword>
<comment type="pathway">
    <text evidence="1 6">Cell wall biogenesis; peptidoglycan biosynthesis.</text>
</comment>
<reference evidence="8" key="1">
    <citation type="submission" date="2016-10" db="EMBL/GenBank/DDBJ databases">
        <title>CRISPR-Cas defence system in Roseofilum reptotaenium: evidence of a bacteriophage-cyanobacterium arms race in the coral black band disease.</title>
        <authorList>
            <person name="Buerger P."/>
            <person name="Wood-Charlson E.M."/>
            <person name="Weynberg K.D."/>
            <person name="Willis B."/>
            <person name="Van Oppen M.J."/>
        </authorList>
    </citation>
    <scope>NUCLEOTIDE SEQUENCE [LARGE SCALE GENOMIC DNA]</scope>
    <source>
        <strain evidence="8">AO1-A</strain>
    </source>
</reference>
<dbReference type="GO" id="GO:0008360">
    <property type="term" value="P:regulation of cell shape"/>
    <property type="evidence" value="ECO:0007669"/>
    <property type="project" value="UniProtKB-UniRule"/>
</dbReference>
<evidence type="ECO:0000259" key="7">
    <source>
        <dbReference type="PROSITE" id="PS52029"/>
    </source>
</evidence>
<evidence type="ECO:0000256" key="5">
    <source>
        <dbReference type="ARBA" id="ARBA00023316"/>
    </source>
</evidence>
<dbReference type="PROSITE" id="PS52029">
    <property type="entry name" value="LD_TPASE"/>
    <property type="match status" value="1"/>
</dbReference>
<feature type="domain" description="L,D-TPase catalytic" evidence="7">
    <location>
        <begin position="43"/>
        <end position="156"/>
    </location>
</feature>
<dbReference type="GO" id="GO:0071555">
    <property type="term" value="P:cell wall organization"/>
    <property type="evidence" value="ECO:0007669"/>
    <property type="project" value="UniProtKB-UniRule"/>
</dbReference>
<dbReference type="GO" id="GO:0071972">
    <property type="term" value="F:peptidoglycan L,D-transpeptidase activity"/>
    <property type="evidence" value="ECO:0007669"/>
    <property type="project" value="TreeGrafter"/>
</dbReference>
<name>A0A1L9QVH0_9CYAN</name>